<dbReference type="STRING" id="1267423.SAMN05216290_1307"/>
<reference evidence="3" key="1">
    <citation type="submission" date="2016-10" db="EMBL/GenBank/DDBJ databases">
        <authorList>
            <person name="Varghese N."/>
            <person name="Submissions S."/>
        </authorList>
    </citation>
    <scope>NUCLEOTIDE SEQUENCE [LARGE SCALE GENOMIC DNA]</scope>
    <source>
        <strain evidence="3">CGMCC 1.12402</strain>
    </source>
</reference>
<dbReference type="OrthoDB" id="181282at768503"/>
<feature type="transmembrane region" description="Helical" evidence="1">
    <location>
        <begin position="233"/>
        <end position="252"/>
    </location>
</feature>
<keyword evidence="1" id="KW-0472">Membrane</keyword>
<keyword evidence="1" id="KW-0812">Transmembrane</keyword>
<proteinExistence type="predicted"/>
<evidence type="ECO:0000313" key="3">
    <source>
        <dbReference type="Proteomes" id="UP000199437"/>
    </source>
</evidence>
<organism evidence="2 3">
    <name type="scientific">Roseivirga pacifica</name>
    <dbReference type="NCBI Taxonomy" id="1267423"/>
    <lineage>
        <taxon>Bacteria</taxon>
        <taxon>Pseudomonadati</taxon>
        <taxon>Bacteroidota</taxon>
        <taxon>Cytophagia</taxon>
        <taxon>Cytophagales</taxon>
        <taxon>Roseivirgaceae</taxon>
        <taxon>Roseivirga</taxon>
    </lineage>
</organism>
<sequence>MKINRQKLMVISAIQALVLSGSGLIISLFGIIKFGATLWGEYIKIQLWLTPILLLTNWGSRNYLVQQFSITPSKVGSIFLENLVSRALLLPVAILVLFKVFDLNVVWFTIPILLLQYLYMSYDAVTVFSERHKGRILAEVLGLCVFLIGGLLLDGFSLKYILIIQLVGVISKLTYLGWYLKGLSLFKSSVQLSIRKTLTAGFPFMIIGVSGLIQSKSDIYMLSYLSSSENVASYQMLTGGLFVIQGTIAFLIDPLVKIIYRTKEVVFRKVRRVIMIIGAAIIFPGLFLLAVGLSYLLPEKFNMYSYAIAFLYLLPFIFYYPFILRLYKDNKHLLVAFISVIGGAVNAIVSFLLIPSYGPNGAILGTAFSQFLILLLLLYFTRNSR</sequence>
<gene>
    <name evidence="2" type="ORF">SAMN05216290_1307</name>
</gene>
<evidence type="ECO:0000256" key="1">
    <source>
        <dbReference type="SAM" id="Phobius"/>
    </source>
</evidence>
<keyword evidence="3" id="KW-1185">Reference proteome</keyword>
<feature type="transmembrane region" description="Helical" evidence="1">
    <location>
        <begin position="134"/>
        <end position="153"/>
    </location>
</feature>
<keyword evidence="1" id="KW-1133">Transmembrane helix</keyword>
<feature type="transmembrane region" description="Helical" evidence="1">
    <location>
        <begin position="334"/>
        <end position="354"/>
    </location>
</feature>
<feature type="transmembrane region" description="Helical" evidence="1">
    <location>
        <begin position="273"/>
        <end position="297"/>
    </location>
</feature>
<feature type="transmembrane region" description="Helical" evidence="1">
    <location>
        <begin position="159"/>
        <end position="180"/>
    </location>
</feature>
<accession>A0A1I0NMB0</accession>
<feature type="transmembrane region" description="Helical" evidence="1">
    <location>
        <begin position="12"/>
        <end position="36"/>
    </location>
</feature>
<evidence type="ECO:0000313" key="2">
    <source>
        <dbReference type="EMBL" id="SEW02390.1"/>
    </source>
</evidence>
<dbReference type="EMBL" id="FOIR01000001">
    <property type="protein sequence ID" value="SEW02390.1"/>
    <property type="molecule type" value="Genomic_DNA"/>
</dbReference>
<dbReference type="RefSeq" id="WP_090257703.1">
    <property type="nucleotide sequence ID" value="NZ_FOIR01000001.1"/>
</dbReference>
<dbReference type="AlphaFoldDB" id="A0A1I0NMB0"/>
<dbReference type="GeneID" id="99986038"/>
<feature type="transmembrane region" description="Helical" evidence="1">
    <location>
        <begin position="104"/>
        <end position="122"/>
    </location>
</feature>
<dbReference type="Proteomes" id="UP000199437">
    <property type="component" value="Unassembled WGS sequence"/>
</dbReference>
<feature type="transmembrane region" description="Helical" evidence="1">
    <location>
        <begin position="192"/>
        <end position="213"/>
    </location>
</feature>
<feature type="transmembrane region" description="Helical" evidence="1">
    <location>
        <begin position="360"/>
        <end position="380"/>
    </location>
</feature>
<protein>
    <submittedName>
        <fullName evidence="2">Polysaccharide biosynthesis C-terminal domain-containing protein</fullName>
    </submittedName>
</protein>
<name>A0A1I0NMB0_9BACT</name>
<feature type="transmembrane region" description="Helical" evidence="1">
    <location>
        <begin position="303"/>
        <end position="322"/>
    </location>
</feature>